<feature type="region of interest" description="Disordered" evidence="6">
    <location>
        <begin position="1"/>
        <end position="24"/>
    </location>
</feature>
<dbReference type="PANTHER" id="PTHR30629:SF2">
    <property type="entry name" value="PROPHAGE INTEGRASE INTS-RELATED"/>
    <property type="match status" value="1"/>
</dbReference>
<dbReference type="Gene3D" id="1.10.150.130">
    <property type="match status" value="1"/>
</dbReference>
<dbReference type="PROSITE" id="PS51898">
    <property type="entry name" value="TYR_RECOMBINASE"/>
    <property type="match status" value="1"/>
</dbReference>
<proteinExistence type="inferred from homology"/>
<reference evidence="9 11" key="1">
    <citation type="journal article" date="2016" name="Front. Microbiol.">
        <title>Genome Sequence of the Piezophilic, Mesophilic Sulfate-Reducing Bacterium Desulfovibrio indicus J2T.</title>
        <authorList>
            <person name="Cao J."/>
            <person name="Maignien L."/>
            <person name="Shao Z."/>
            <person name="Alain K."/>
            <person name="Jebbar M."/>
        </authorList>
    </citation>
    <scope>NUCLEOTIDE SEQUENCE [LARGE SCALE GENOMIC DNA]</scope>
    <source>
        <strain evidence="9 11">J2</strain>
    </source>
</reference>
<evidence type="ECO:0000256" key="4">
    <source>
        <dbReference type="ARBA" id="ARBA00023172"/>
    </source>
</evidence>
<dbReference type="InterPro" id="IPR002104">
    <property type="entry name" value="Integrase_catalytic"/>
</dbReference>
<name>A0A126QQG6_9BACT</name>
<dbReference type="Pfam" id="PF14659">
    <property type="entry name" value="Phage_int_SAM_3"/>
    <property type="match status" value="1"/>
</dbReference>
<dbReference type="InterPro" id="IPR011010">
    <property type="entry name" value="DNA_brk_join_enz"/>
</dbReference>
<dbReference type="Proteomes" id="UP000055611">
    <property type="component" value="Chromosome"/>
</dbReference>
<dbReference type="PROSITE" id="PS51900">
    <property type="entry name" value="CB"/>
    <property type="match status" value="1"/>
</dbReference>
<accession>A0A126QQG6</accession>
<evidence type="ECO:0000259" key="8">
    <source>
        <dbReference type="PROSITE" id="PS51900"/>
    </source>
</evidence>
<comment type="similarity">
    <text evidence="1">Belongs to the 'phage' integrase family.</text>
</comment>
<gene>
    <name evidence="9" type="ORF">AWY79_13450</name>
    <name evidence="10" type="ORF">EDC59_10539</name>
</gene>
<dbReference type="KEGG" id="dej:AWY79_13450"/>
<dbReference type="InterPro" id="IPR013762">
    <property type="entry name" value="Integrase-like_cat_sf"/>
</dbReference>
<dbReference type="Pfam" id="PF00589">
    <property type="entry name" value="Phage_integrase"/>
    <property type="match status" value="1"/>
</dbReference>
<dbReference type="PANTHER" id="PTHR30629">
    <property type="entry name" value="PROPHAGE INTEGRASE"/>
    <property type="match status" value="1"/>
</dbReference>
<dbReference type="InterPro" id="IPR004107">
    <property type="entry name" value="Integrase_SAM-like_N"/>
</dbReference>
<organism evidence="10 12">
    <name type="scientific">Pseudodesulfovibrio indicus</name>
    <dbReference type="NCBI Taxonomy" id="1716143"/>
    <lineage>
        <taxon>Bacteria</taxon>
        <taxon>Pseudomonadati</taxon>
        <taxon>Thermodesulfobacteriota</taxon>
        <taxon>Desulfovibrionia</taxon>
        <taxon>Desulfovibrionales</taxon>
        <taxon>Desulfovibrionaceae</taxon>
    </lineage>
</organism>
<dbReference type="EMBL" id="SOBK01000005">
    <property type="protein sequence ID" value="TDT88638.1"/>
    <property type="molecule type" value="Genomic_DNA"/>
</dbReference>
<dbReference type="InterPro" id="IPR010998">
    <property type="entry name" value="Integrase_recombinase_N"/>
</dbReference>
<evidence type="ECO:0000256" key="2">
    <source>
        <dbReference type="ARBA" id="ARBA00022908"/>
    </source>
</evidence>
<reference evidence="10 12" key="2">
    <citation type="submission" date="2019-03" db="EMBL/GenBank/DDBJ databases">
        <title>Genomic Encyclopedia of Type Strains, Phase IV (KMG-IV): sequencing the most valuable type-strain genomes for metagenomic binning, comparative biology and taxonomic classification.</title>
        <authorList>
            <person name="Goeker M."/>
        </authorList>
    </citation>
    <scope>NUCLEOTIDE SEQUENCE [LARGE SCALE GENOMIC DNA]</scope>
    <source>
        <strain evidence="10 12">DSM 101483</strain>
    </source>
</reference>
<evidence type="ECO:0000313" key="9">
    <source>
        <dbReference type="EMBL" id="AMK12039.1"/>
    </source>
</evidence>
<evidence type="ECO:0000259" key="7">
    <source>
        <dbReference type="PROSITE" id="PS51898"/>
    </source>
</evidence>
<dbReference type="SUPFAM" id="SSF56349">
    <property type="entry name" value="DNA breaking-rejoining enzymes"/>
    <property type="match status" value="1"/>
</dbReference>
<feature type="domain" description="Tyr recombinase" evidence="7">
    <location>
        <begin position="194"/>
        <end position="372"/>
    </location>
</feature>
<evidence type="ECO:0000313" key="12">
    <source>
        <dbReference type="Proteomes" id="UP000295506"/>
    </source>
</evidence>
<evidence type="ECO:0000313" key="10">
    <source>
        <dbReference type="EMBL" id="TDT88638.1"/>
    </source>
</evidence>
<protein>
    <submittedName>
        <fullName evidence="9 10">Recombinase</fullName>
    </submittedName>
</protein>
<keyword evidence="2" id="KW-0229">DNA integration</keyword>
<dbReference type="InterPro" id="IPR050808">
    <property type="entry name" value="Phage_Integrase"/>
</dbReference>
<sequence>MAGKVGSRKRVDPNRWPGVYGYTSSTRRVDGKPDVCYYITYKVDGKKIWEKVGWKGEGYNPQTADELRSERVKKARHGKSVKTQKEIRQEERKRNRTLDEIAAAYFETRDIEKQSVKIDKGRYDNHVSPVLGNMSVRKLTVLDVQKIEARMKGLSPASIWGALEMLRRTINFGVRSSLCMPLPFKIKMPRRDNEVVEYLKPKQLERLLKVLDEWPSKDVVRMIRLAMLTGMRRGEIYKLRDEDLHFEQSLIVLKKPKGGQTVSIPMSSPVAALLEKQLEWRDLTASGSSFVFPGRGGGQRVNSSAVNRIKAEANLPKEFRIFHGLRHHYAVTLANSGEFSLDMIGELLTHKDRDMTKRYGQFLPDTKKKASERAASLLMKS</sequence>
<dbReference type="RefSeq" id="WP_066804909.1">
    <property type="nucleotide sequence ID" value="NZ_CP014206.1"/>
</dbReference>
<dbReference type="GO" id="GO:0015074">
    <property type="term" value="P:DNA integration"/>
    <property type="evidence" value="ECO:0007669"/>
    <property type="project" value="UniProtKB-KW"/>
</dbReference>
<dbReference type="GO" id="GO:0003677">
    <property type="term" value="F:DNA binding"/>
    <property type="evidence" value="ECO:0007669"/>
    <property type="project" value="UniProtKB-UniRule"/>
</dbReference>
<evidence type="ECO:0000256" key="6">
    <source>
        <dbReference type="SAM" id="MobiDB-lite"/>
    </source>
</evidence>
<dbReference type="GO" id="GO:0006310">
    <property type="term" value="P:DNA recombination"/>
    <property type="evidence" value="ECO:0007669"/>
    <property type="project" value="UniProtKB-KW"/>
</dbReference>
<dbReference type="EMBL" id="CP014206">
    <property type="protein sequence ID" value="AMK12039.1"/>
    <property type="molecule type" value="Genomic_DNA"/>
</dbReference>
<feature type="domain" description="Core-binding (CB)" evidence="8">
    <location>
        <begin position="96"/>
        <end position="174"/>
    </location>
</feature>
<evidence type="ECO:0000256" key="3">
    <source>
        <dbReference type="ARBA" id="ARBA00023125"/>
    </source>
</evidence>
<evidence type="ECO:0000313" key="11">
    <source>
        <dbReference type="Proteomes" id="UP000055611"/>
    </source>
</evidence>
<dbReference type="OrthoDB" id="9789256at2"/>
<evidence type="ECO:0000256" key="5">
    <source>
        <dbReference type="PROSITE-ProRule" id="PRU01248"/>
    </source>
</evidence>
<keyword evidence="3 5" id="KW-0238">DNA-binding</keyword>
<dbReference type="InterPro" id="IPR044068">
    <property type="entry name" value="CB"/>
</dbReference>
<dbReference type="CDD" id="cd00796">
    <property type="entry name" value="INT_Rci_Hp1_C"/>
    <property type="match status" value="1"/>
</dbReference>
<dbReference type="Proteomes" id="UP000295506">
    <property type="component" value="Unassembled WGS sequence"/>
</dbReference>
<evidence type="ECO:0000256" key="1">
    <source>
        <dbReference type="ARBA" id="ARBA00008857"/>
    </source>
</evidence>
<dbReference type="AlphaFoldDB" id="A0A126QQG6"/>
<keyword evidence="11" id="KW-1185">Reference proteome</keyword>
<dbReference type="Gene3D" id="1.10.443.10">
    <property type="entry name" value="Intergrase catalytic core"/>
    <property type="match status" value="1"/>
</dbReference>
<keyword evidence="4" id="KW-0233">DNA recombination</keyword>